<dbReference type="InterPro" id="IPR002314">
    <property type="entry name" value="aa-tRNA-synt_IIb"/>
</dbReference>
<dbReference type="SUPFAM" id="SSF46589">
    <property type="entry name" value="tRNA-binding arm"/>
    <property type="match status" value="1"/>
</dbReference>
<dbReference type="InterPro" id="IPR045864">
    <property type="entry name" value="aa-tRNA-synth_II/BPL/LPL"/>
</dbReference>
<keyword evidence="3" id="KW-0175">Coiled coil</keyword>
<evidence type="ECO:0000256" key="3">
    <source>
        <dbReference type="SAM" id="Coils"/>
    </source>
</evidence>
<comment type="caution">
    <text evidence="5">The sequence shown here is derived from an EMBL/GenBank/DDBJ whole genome shotgun (WGS) entry which is preliminary data.</text>
</comment>
<dbReference type="Proteomes" id="UP001461498">
    <property type="component" value="Unassembled WGS sequence"/>
</dbReference>
<dbReference type="Gene3D" id="3.30.930.10">
    <property type="entry name" value="Bira Bifunctional Protein, Domain 2"/>
    <property type="match status" value="1"/>
</dbReference>
<reference evidence="5 6" key="1">
    <citation type="submission" date="2022-12" db="EMBL/GenBank/DDBJ databases">
        <title>Chromosome-level genome assembly of true bugs.</title>
        <authorList>
            <person name="Ma L."/>
            <person name="Li H."/>
        </authorList>
    </citation>
    <scope>NUCLEOTIDE SEQUENCE [LARGE SCALE GENOMIC DNA]</scope>
    <source>
        <strain evidence="5">Lab_2022b</strain>
    </source>
</reference>
<dbReference type="SUPFAM" id="SSF55681">
    <property type="entry name" value="Class II aaRS and biotin synthetases"/>
    <property type="match status" value="1"/>
</dbReference>
<feature type="coiled-coil region" evidence="3">
    <location>
        <begin position="75"/>
        <end position="135"/>
    </location>
</feature>
<evidence type="ECO:0000256" key="2">
    <source>
        <dbReference type="PIRSR" id="PIRSR001529-1"/>
    </source>
</evidence>
<evidence type="ECO:0000259" key="4">
    <source>
        <dbReference type="Pfam" id="PF00587"/>
    </source>
</evidence>
<evidence type="ECO:0000313" key="5">
    <source>
        <dbReference type="EMBL" id="KAK9511816.1"/>
    </source>
</evidence>
<dbReference type="InterPro" id="IPR002317">
    <property type="entry name" value="Ser-tRNA-ligase_type_1"/>
</dbReference>
<comment type="similarity">
    <text evidence="1">Belongs to the class-II aminoacyl-tRNA synthetase family. Type-1 seryl-tRNA synthetase subfamily.</text>
</comment>
<dbReference type="PIRSF" id="PIRSF001529">
    <property type="entry name" value="Ser-tRNA-synth_IIa"/>
    <property type="match status" value="1"/>
</dbReference>
<dbReference type="GO" id="GO:0005524">
    <property type="term" value="F:ATP binding"/>
    <property type="evidence" value="ECO:0007669"/>
    <property type="project" value="InterPro"/>
</dbReference>
<sequence>MARIYSFKIYNHFNNYLKRYLSNNVHDRSKTIYSVFKPYLDFDERLPNLEKLDDNIKLRGLDINLPSIVTLWKHYKNVREDIVKLEEEKLKIVDELSLIKRSGDEDKIKSLKFAGVNVREDLKRMKTVLNQLEEEIYPYVLKLPNDLLVKKEETLFSNEAKNTENVRDHIEVGEKLDLLEYISPQSYFLKGPAAMFELTASEKLTKMFKNDHFILFSNPDFTRKSIVKYLHLDGGQSLLPLERQRDQQDVDILYLHGGASCLPFACFHSKSITDSSNLPIRYISKGRHYSQSQLPGLYGVWQSTSVQIFIGTQEEFAEDHINKALNLLKEFYQNFDIPFRVIYCKPDVISHSEKFRINFQTYSPIYKQYMELGHLSLYGDYISKRLRIYYSLEKSDKFLHIVSGTVLKIPPLLASLWEHGQALNVVLDKNKL</sequence>
<dbReference type="AlphaFoldDB" id="A0AAW1DM11"/>
<accession>A0AAW1DM11</accession>
<feature type="domain" description="Aminoacyl-tRNA synthetase class II (G/ P/ S/T)" evidence="4">
    <location>
        <begin position="259"/>
        <end position="412"/>
    </location>
</feature>
<keyword evidence="6" id="KW-1185">Reference proteome</keyword>
<evidence type="ECO:0000313" key="6">
    <source>
        <dbReference type="Proteomes" id="UP001461498"/>
    </source>
</evidence>
<gene>
    <name evidence="5" type="ORF">O3M35_000406</name>
</gene>
<dbReference type="Pfam" id="PF00587">
    <property type="entry name" value="tRNA-synt_2b"/>
    <property type="match status" value="1"/>
</dbReference>
<feature type="site" description="Important for serine binding" evidence="2">
    <location>
        <position position="405"/>
    </location>
</feature>
<proteinExistence type="inferred from homology"/>
<dbReference type="GO" id="GO:0004828">
    <property type="term" value="F:serine-tRNA ligase activity"/>
    <property type="evidence" value="ECO:0007669"/>
    <property type="project" value="InterPro"/>
</dbReference>
<dbReference type="GO" id="GO:0006434">
    <property type="term" value="P:seryl-tRNA aminoacylation"/>
    <property type="evidence" value="ECO:0007669"/>
    <property type="project" value="InterPro"/>
</dbReference>
<protein>
    <recommendedName>
        <fullName evidence="4">Aminoacyl-tRNA synthetase class II (G/ P/ S/T) domain-containing protein</fullName>
    </recommendedName>
</protein>
<dbReference type="InterPro" id="IPR010978">
    <property type="entry name" value="tRNA-bd_arm"/>
</dbReference>
<name>A0AAW1DM11_9HEMI</name>
<dbReference type="InterPro" id="IPR042103">
    <property type="entry name" value="SerRS_1_N_sf"/>
</dbReference>
<organism evidence="5 6">
    <name type="scientific">Rhynocoris fuscipes</name>
    <dbReference type="NCBI Taxonomy" id="488301"/>
    <lineage>
        <taxon>Eukaryota</taxon>
        <taxon>Metazoa</taxon>
        <taxon>Ecdysozoa</taxon>
        <taxon>Arthropoda</taxon>
        <taxon>Hexapoda</taxon>
        <taxon>Insecta</taxon>
        <taxon>Pterygota</taxon>
        <taxon>Neoptera</taxon>
        <taxon>Paraneoptera</taxon>
        <taxon>Hemiptera</taxon>
        <taxon>Heteroptera</taxon>
        <taxon>Panheteroptera</taxon>
        <taxon>Cimicomorpha</taxon>
        <taxon>Reduviidae</taxon>
        <taxon>Harpactorinae</taxon>
        <taxon>Harpactorini</taxon>
        <taxon>Rhynocoris</taxon>
    </lineage>
</organism>
<dbReference type="Gene3D" id="1.10.287.40">
    <property type="entry name" value="Serine-tRNA synthetase, tRNA binding domain"/>
    <property type="match status" value="1"/>
</dbReference>
<evidence type="ECO:0000256" key="1">
    <source>
        <dbReference type="ARBA" id="ARBA00010728"/>
    </source>
</evidence>
<dbReference type="EMBL" id="JAPXFL010000001">
    <property type="protein sequence ID" value="KAK9511816.1"/>
    <property type="molecule type" value="Genomic_DNA"/>
</dbReference>
<dbReference type="PANTHER" id="PTHR11778">
    <property type="entry name" value="SERYL-TRNA SYNTHETASE"/>
    <property type="match status" value="1"/>
</dbReference>